<reference evidence="1" key="1">
    <citation type="journal article" date="2015" name="Nature">
        <title>Complex archaea that bridge the gap between prokaryotes and eukaryotes.</title>
        <authorList>
            <person name="Spang A."/>
            <person name="Saw J.H."/>
            <person name="Jorgensen S.L."/>
            <person name="Zaremba-Niedzwiedzka K."/>
            <person name="Martijn J."/>
            <person name="Lind A.E."/>
            <person name="van Eijk R."/>
            <person name="Schleper C."/>
            <person name="Guy L."/>
            <person name="Ettema T.J."/>
        </authorList>
    </citation>
    <scope>NUCLEOTIDE SEQUENCE</scope>
</reference>
<feature type="non-terminal residue" evidence="1">
    <location>
        <position position="1"/>
    </location>
</feature>
<accession>A0A0F9A7A8</accession>
<name>A0A0F9A7A8_9ZZZZ</name>
<dbReference type="EMBL" id="LAZR01047501">
    <property type="protein sequence ID" value="KKK94080.1"/>
    <property type="molecule type" value="Genomic_DNA"/>
</dbReference>
<dbReference type="AlphaFoldDB" id="A0A0F9A7A8"/>
<organism evidence="1">
    <name type="scientific">marine sediment metagenome</name>
    <dbReference type="NCBI Taxonomy" id="412755"/>
    <lineage>
        <taxon>unclassified sequences</taxon>
        <taxon>metagenomes</taxon>
        <taxon>ecological metagenomes</taxon>
    </lineage>
</organism>
<sequence>TSAIFIDTSQNVIVTSLTASEIVITDASKNLISAAVATYPSLAELIHVKDVTSALQTQIDGKQPLDSELTTIAALTETNGNVMFVAGGAWTSDATPAINCTDCTNVGGAEDGTWSDVSGSRVIDTVYQNTGGDKMRVSMTISAASGERLYSKLEVGSANPPTLTAGTCRAEGVGSGNDPKCQLYTEVPDDWYYRLVSVSGTPVIDAWIELNE</sequence>
<evidence type="ECO:0000313" key="1">
    <source>
        <dbReference type="EMBL" id="KKK94080.1"/>
    </source>
</evidence>
<protein>
    <submittedName>
        <fullName evidence="1">Uncharacterized protein</fullName>
    </submittedName>
</protein>
<gene>
    <name evidence="1" type="ORF">LCGC14_2686450</name>
</gene>
<comment type="caution">
    <text evidence="1">The sequence shown here is derived from an EMBL/GenBank/DDBJ whole genome shotgun (WGS) entry which is preliminary data.</text>
</comment>
<proteinExistence type="predicted"/>